<dbReference type="SUPFAM" id="SSF55729">
    <property type="entry name" value="Acyl-CoA N-acyltransferases (Nat)"/>
    <property type="match status" value="1"/>
</dbReference>
<keyword evidence="2 15" id="KW-0963">Cytoplasm</keyword>
<evidence type="ECO:0000313" key="16">
    <source>
        <dbReference type="EMBL" id="GAB50479.1"/>
    </source>
</evidence>
<evidence type="ECO:0000256" key="10">
    <source>
        <dbReference type="ARBA" id="ARBA00066767"/>
    </source>
</evidence>
<comment type="function">
    <text evidence="8 15">Functions in the N-end rule pathway of protein degradation where it conjugates Leu, Phe and, less efficiently, Met from aminoacyl-tRNAs to the N-termini of proteins containing an N-terminal arginine or lysine.</text>
</comment>
<evidence type="ECO:0000256" key="11">
    <source>
        <dbReference type="ARBA" id="ARBA00074372"/>
    </source>
</evidence>
<evidence type="ECO:0000256" key="6">
    <source>
        <dbReference type="ARBA" id="ARBA00050652"/>
    </source>
</evidence>
<dbReference type="AlphaFoldDB" id="H5UX48"/>
<dbReference type="GO" id="GO:0008914">
    <property type="term" value="F:leucyl-tRNA--protein transferase activity"/>
    <property type="evidence" value="ECO:0007669"/>
    <property type="project" value="UniProtKB-UniRule"/>
</dbReference>
<evidence type="ECO:0000256" key="9">
    <source>
        <dbReference type="ARBA" id="ARBA00061535"/>
    </source>
</evidence>
<dbReference type="Proteomes" id="UP000010297">
    <property type="component" value="Unassembled WGS sequence"/>
</dbReference>
<evidence type="ECO:0000256" key="8">
    <source>
        <dbReference type="ARBA" id="ARBA00054043"/>
    </source>
</evidence>
<evidence type="ECO:0000256" key="4">
    <source>
        <dbReference type="ARBA" id="ARBA00023315"/>
    </source>
</evidence>
<dbReference type="HAMAP" id="MF_00688">
    <property type="entry name" value="Leu_Phe_trans"/>
    <property type="match status" value="1"/>
</dbReference>
<keyword evidence="3 15" id="KW-0808">Transferase</keyword>
<comment type="subcellular location">
    <subcellularLocation>
        <location evidence="1 15">Cytoplasm</location>
    </subcellularLocation>
</comment>
<evidence type="ECO:0000256" key="2">
    <source>
        <dbReference type="ARBA" id="ARBA00022490"/>
    </source>
</evidence>
<protein>
    <recommendedName>
        <fullName evidence="11 15">Leucyl/phenylalanyl-tRNA--protein transferase</fullName>
        <ecNumber evidence="10 15">2.3.2.6</ecNumber>
    </recommendedName>
    <alternativeName>
        <fullName evidence="12 15">L/F-transferase</fullName>
    </alternativeName>
    <alternativeName>
        <fullName evidence="13 15">Leucyltransferase</fullName>
    </alternativeName>
    <alternativeName>
        <fullName evidence="14 15">Phenyalanyltransferase</fullName>
    </alternativeName>
</protein>
<dbReference type="GO" id="GO:0030163">
    <property type="term" value="P:protein catabolic process"/>
    <property type="evidence" value="ECO:0007669"/>
    <property type="project" value="UniProtKB-UniRule"/>
</dbReference>
<dbReference type="FunFam" id="3.30.70.3550:FF:000001">
    <property type="entry name" value="Leucyl/phenylalanyl-tRNA--protein transferase"/>
    <property type="match status" value="1"/>
</dbReference>
<comment type="caution">
    <text evidence="16">The sequence shown here is derived from an EMBL/GenBank/DDBJ whole genome shotgun (WGS) entry which is preliminary data.</text>
</comment>
<evidence type="ECO:0000256" key="13">
    <source>
        <dbReference type="ARBA" id="ARBA00077165"/>
    </source>
</evidence>
<organism evidence="16 17">
    <name type="scientific">Atlantibacter hermannii NBRC 105704</name>
    <dbReference type="NCBI Taxonomy" id="1115512"/>
    <lineage>
        <taxon>Bacteria</taxon>
        <taxon>Pseudomonadati</taxon>
        <taxon>Pseudomonadota</taxon>
        <taxon>Gammaproteobacteria</taxon>
        <taxon>Enterobacterales</taxon>
        <taxon>Enterobacteriaceae</taxon>
        <taxon>Atlantibacter</taxon>
    </lineage>
</organism>
<evidence type="ECO:0000256" key="7">
    <source>
        <dbReference type="ARBA" id="ARBA00051538"/>
    </source>
</evidence>
<dbReference type="Gene3D" id="3.40.630.70">
    <property type="entry name" value="Leucyl/phenylalanyl-tRNA-protein transferase, C-terminal domain"/>
    <property type="match status" value="1"/>
</dbReference>
<proteinExistence type="inferred from homology"/>
<dbReference type="EMBL" id="BAFF01000001">
    <property type="protein sequence ID" value="GAB50479.1"/>
    <property type="molecule type" value="Genomic_DNA"/>
</dbReference>
<evidence type="ECO:0000256" key="14">
    <source>
        <dbReference type="ARBA" id="ARBA00083640"/>
    </source>
</evidence>
<reference evidence="16 17" key="1">
    <citation type="submission" date="2012-02" db="EMBL/GenBank/DDBJ databases">
        <title>Whole genome shotgun sequence of Escherichia hermannii NBRC 105704.</title>
        <authorList>
            <person name="Yoshida I."/>
            <person name="Hosoyama A."/>
            <person name="Tsuchikane K."/>
            <person name="Katsumata H."/>
            <person name="Yamazaki S."/>
            <person name="Fujita N."/>
        </authorList>
    </citation>
    <scope>NUCLEOTIDE SEQUENCE [LARGE SCALE GENOMIC DNA]</scope>
    <source>
        <strain evidence="16 17">NBRC 105704</strain>
    </source>
</reference>
<evidence type="ECO:0000313" key="17">
    <source>
        <dbReference type="Proteomes" id="UP000010297"/>
    </source>
</evidence>
<evidence type="ECO:0000256" key="3">
    <source>
        <dbReference type="ARBA" id="ARBA00022679"/>
    </source>
</evidence>
<comment type="catalytic activity">
    <reaction evidence="7 15">
        <text>N-terminal L-lysyl-[protein] + L-leucyl-tRNA(Leu) = N-terminal L-leucyl-L-lysyl-[protein] + tRNA(Leu) + H(+)</text>
        <dbReference type="Rhea" id="RHEA:12340"/>
        <dbReference type="Rhea" id="RHEA-COMP:9613"/>
        <dbReference type="Rhea" id="RHEA-COMP:9622"/>
        <dbReference type="Rhea" id="RHEA-COMP:12670"/>
        <dbReference type="Rhea" id="RHEA-COMP:12671"/>
        <dbReference type="ChEBI" id="CHEBI:15378"/>
        <dbReference type="ChEBI" id="CHEBI:65249"/>
        <dbReference type="ChEBI" id="CHEBI:78442"/>
        <dbReference type="ChEBI" id="CHEBI:78494"/>
        <dbReference type="ChEBI" id="CHEBI:133043"/>
        <dbReference type="EC" id="2.3.2.6"/>
    </reaction>
</comment>
<dbReference type="FunFam" id="3.40.630.70:FF:000001">
    <property type="entry name" value="Leucyl/phenylalanyl-tRNA--protein transferase"/>
    <property type="match status" value="1"/>
</dbReference>
<dbReference type="InterPro" id="IPR004616">
    <property type="entry name" value="Leu/Phe-tRNA_Trfase"/>
</dbReference>
<comment type="catalytic activity">
    <reaction evidence="6 15">
        <text>N-terminal L-arginyl-[protein] + L-leucyl-tRNA(Leu) = N-terminal L-leucyl-L-arginyl-[protein] + tRNA(Leu) + H(+)</text>
        <dbReference type="Rhea" id="RHEA:50416"/>
        <dbReference type="Rhea" id="RHEA-COMP:9613"/>
        <dbReference type="Rhea" id="RHEA-COMP:9622"/>
        <dbReference type="Rhea" id="RHEA-COMP:12672"/>
        <dbReference type="Rhea" id="RHEA-COMP:12673"/>
        <dbReference type="ChEBI" id="CHEBI:15378"/>
        <dbReference type="ChEBI" id="CHEBI:64719"/>
        <dbReference type="ChEBI" id="CHEBI:78442"/>
        <dbReference type="ChEBI" id="CHEBI:78494"/>
        <dbReference type="ChEBI" id="CHEBI:133044"/>
        <dbReference type="EC" id="2.3.2.6"/>
    </reaction>
</comment>
<evidence type="ECO:0000256" key="5">
    <source>
        <dbReference type="ARBA" id="ARBA00050607"/>
    </source>
</evidence>
<dbReference type="eggNOG" id="COG2360">
    <property type="taxonomic scope" value="Bacteria"/>
</dbReference>
<dbReference type="Gene3D" id="3.30.70.3550">
    <property type="entry name" value="Leucyl/phenylalanyl-tRNA-protein transferase, N-terminal domain"/>
    <property type="match status" value="1"/>
</dbReference>
<comment type="catalytic activity">
    <reaction evidence="5 15">
        <text>L-phenylalanyl-tRNA(Phe) + an N-terminal L-alpha-aminoacyl-[protein] = an N-terminal L-phenylalanyl-L-alpha-aminoacyl-[protein] + tRNA(Phe)</text>
        <dbReference type="Rhea" id="RHEA:43632"/>
        <dbReference type="Rhea" id="RHEA-COMP:9668"/>
        <dbReference type="Rhea" id="RHEA-COMP:9699"/>
        <dbReference type="Rhea" id="RHEA-COMP:10636"/>
        <dbReference type="Rhea" id="RHEA-COMP:10637"/>
        <dbReference type="ChEBI" id="CHEBI:78442"/>
        <dbReference type="ChEBI" id="CHEBI:78531"/>
        <dbReference type="ChEBI" id="CHEBI:78597"/>
        <dbReference type="ChEBI" id="CHEBI:83561"/>
        <dbReference type="EC" id="2.3.2.6"/>
    </reaction>
</comment>
<dbReference type="InterPro" id="IPR042203">
    <property type="entry name" value="Leu/Phe-tRNA_Trfase_C"/>
</dbReference>
<dbReference type="NCBIfam" id="TIGR00667">
    <property type="entry name" value="aat"/>
    <property type="match status" value="1"/>
</dbReference>
<gene>
    <name evidence="15 16" type="primary">aat</name>
    <name evidence="16" type="ORF">EH105704_01_04890</name>
</gene>
<dbReference type="EC" id="2.3.2.6" evidence="10 15"/>
<keyword evidence="4 15" id="KW-0012">Acyltransferase</keyword>
<dbReference type="PANTHER" id="PTHR30098">
    <property type="entry name" value="LEUCYL/PHENYLALANYL-TRNA--PROTEIN TRANSFERASE"/>
    <property type="match status" value="1"/>
</dbReference>
<dbReference type="InterPro" id="IPR042221">
    <property type="entry name" value="Leu/Phe-tRNA_Trfase_N"/>
</dbReference>
<dbReference type="Pfam" id="PF03588">
    <property type="entry name" value="Leu_Phe_trans"/>
    <property type="match status" value="1"/>
</dbReference>
<comment type="similarity">
    <text evidence="9 15">Belongs to the L/F-transferase family.</text>
</comment>
<dbReference type="GO" id="GO:0005737">
    <property type="term" value="C:cytoplasm"/>
    <property type="evidence" value="ECO:0007669"/>
    <property type="project" value="UniProtKB-SubCell"/>
</dbReference>
<keyword evidence="17" id="KW-1185">Reference proteome</keyword>
<evidence type="ECO:0000256" key="1">
    <source>
        <dbReference type="ARBA" id="ARBA00004496"/>
    </source>
</evidence>
<dbReference type="InterPro" id="IPR016181">
    <property type="entry name" value="Acyl_CoA_acyltransferase"/>
</dbReference>
<name>H5UX48_ATLHE</name>
<dbReference type="PANTHER" id="PTHR30098:SF2">
    <property type="entry name" value="LEUCYL_PHENYLALANYL-TRNA--PROTEIN TRANSFERASE"/>
    <property type="match status" value="1"/>
</dbReference>
<evidence type="ECO:0000256" key="15">
    <source>
        <dbReference type="HAMAP-Rule" id="MF_00688"/>
    </source>
</evidence>
<sequence length="240" mass="27048">MEPGKMRLVQLSRESITFPSPEGALREPNGLLALGGDLSPARLLMAYQRGIFPWFSPGDPILWWSPDPRAVLFPEQFHISRSMRRFHNRSPYTVTLNHAFGQVIDACASDRDEGTWITPDVLAAYVRLHELGHAHSIEVWHQDELVGGMYGVAQGALFCGESMFSRRENASKTALLVFCDYFIRQGGQLIDCQVLNSHTASLGATEIARRDYLNYLSLLKPQQLPSRCWVPQILFDICSL</sequence>
<evidence type="ECO:0000256" key="12">
    <source>
        <dbReference type="ARBA" id="ARBA00077136"/>
    </source>
</evidence>
<accession>H5UX48</accession>